<evidence type="ECO:0000313" key="4">
    <source>
        <dbReference type="EMBL" id="HHP68149.1"/>
    </source>
</evidence>
<dbReference type="CDD" id="cd00614">
    <property type="entry name" value="CGS_like"/>
    <property type="match status" value="1"/>
</dbReference>
<dbReference type="EMBL" id="DRYK01000063">
    <property type="protein sequence ID" value="HHP68149.1"/>
    <property type="molecule type" value="Genomic_DNA"/>
</dbReference>
<dbReference type="PIRSF" id="PIRSF001434">
    <property type="entry name" value="CGS"/>
    <property type="match status" value="1"/>
</dbReference>
<dbReference type="InterPro" id="IPR015424">
    <property type="entry name" value="PyrdxlP-dep_Trfase"/>
</dbReference>
<protein>
    <submittedName>
        <fullName evidence="4">Cystathionine gamma-synthase family protein</fullName>
    </submittedName>
</protein>
<dbReference type="Gene3D" id="3.90.1150.10">
    <property type="entry name" value="Aspartate Aminotransferase, domain 1"/>
    <property type="match status" value="1"/>
</dbReference>
<dbReference type="GO" id="GO:0030170">
    <property type="term" value="F:pyridoxal phosphate binding"/>
    <property type="evidence" value="ECO:0007669"/>
    <property type="project" value="InterPro"/>
</dbReference>
<name>A0A7J3Y0A9_9CREN</name>
<dbReference type="GO" id="GO:0004123">
    <property type="term" value="F:cystathionine gamma-lyase activity"/>
    <property type="evidence" value="ECO:0007669"/>
    <property type="project" value="TreeGrafter"/>
</dbReference>
<organism evidence="4">
    <name type="scientific">Thermogladius calderae</name>
    <dbReference type="NCBI Taxonomy" id="1200300"/>
    <lineage>
        <taxon>Archaea</taxon>
        <taxon>Thermoproteota</taxon>
        <taxon>Thermoprotei</taxon>
        <taxon>Desulfurococcales</taxon>
        <taxon>Desulfurococcaceae</taxon>
        <taxon>Thermogladius</taxon>
    </lineage>
</organism>
<comment type="similarity">
    <text evidence="2">Belongs to the trans-sulfuration enzymes family.</text>
</comment>
<dbReference type="GO" id="GO:0019343">
    <property type="term" value="P:cysteine biosynthetic process via cystathionine"/>
    <property type="evidence" value="ECO:0007669"/>
    <property type="project" value="TreeGrafter"/>
</dbReference>
<dbReference type="Gene3D" id="3.40.640.10">
    <property type="entry name" value="Type I PLP-dependent aspartate aminotransferase-like (Major domain)"/>
    <property type="match status" value="1"/>
</dbReference>
<evidence type="ECO:0000256" key="3">
    <source>
        <dbReference type="ARBA" id="ARBA00022898"/>
    </source>
</evidence>
<dbReference type="PANTHER" id="PTHR11808:SF15">
    <property type="entry name" value="CYSTATHIONINE GAMMA-LYASE"/>
    <property type="match status" value="1"/>
</dbReference>
<evidence type="ECO:0000256" key="2">
    <source>
        <dbReference type="ARBA" id="ARBA00009077"/>
    </source>
</evidence>
<dbReference type="NCBIfam" id="NF006347">
    <property type="entry name" value="PRK08574.1"/>
    <property type="match status" value="1"/>
</dbReference>
<dbReference type="PANTHER" id="PTHR11808">
    <property type="entry name" value="TRANS-SULFURATION ENZYME FAMILY MEMBER"/>
    <property type="match status" value="1"/>
</dbReference>
<dbReference type="GO" id="GO:0005737">
    <property type="term" value="C:cytoplasm"/>
    <property type="evidence" value="ECO:0007669"/>
    <property type="project" value="TreeGrafter"/>
</dbReference>
<dbReference type="GO" id="GO:0019346">
    <property type="term" value="P:transsulfuration"/>
    <property type="evidence" value="ECO:0007669"/>
    <property type="project" value="InterPro"/>
</dbReference>
<dbReference type="SUPFAM" id="SSF53383">
    <property type="entry name" value="PLP-dependent transferases"/>
    <property type="match status" value="1"/>
</dbReference>
<dbReference type="Pfam" id="PF01053">
    <property type="entry name" value="Cys_Met_Meta_PP"/>
    <property type="match status" value="1"/>
</dbReference>
<gene>
    <name evidence="4" type="ORF">ENM60_05135</name>
</gene>
<comment type="cofactor">
    <cofactor evidence="1">
        <name>pyridoxal 5'-phosphate</name>
        <dbReference type="ChEBI" id="CHEBI:597326"/>
    </cofactor>
</comment>
<accession>A0A7J3Y0A9</accession>
<comment type="caution">
    <text evidence="4">The sequence shown here is derived from an EMBL/GenBank/DDBJ whole genome shotgun (WGS) entry which is preliminary data.</text>
</comment>
<reference evidence="4" key="1">
    <citation type="journal article" date="2020" name="mSystems">
        <title>Genome- and Community-Level Interaction Insights into Carbon Utilization and Element Cycling Functions of Hydrothermarchaeota in Hydrothermal Sediment.</title>
        <authorList>
            <person name="Zhou Z."/>
            <person name="Liu Y."/>
            <person name="Xu W."/>
            <person name="Pan J."/>
            <person name="Luo Z.H."/>
            <person name="Li M."/>
        </authorList>
    </citation>
    <scope>NUCLEOTIDE SEQUENCE [LARGE SCALE GENOMIC DNA]</scope>
    <source>
        <strain evidence="4">SpSt-110</strain>
    </source>
</reference>
<dbReference type="InterPro" id="IPR015421">
    <property type="entry name" value="PyrdxlP-dep_Trfase_major"/>
</dbReference>
<evidence type="ECO:0000256" key="1">
    <source>
        <dbReference type="ARBA" id="ARBA00001933"/>
    </source>
</evidence>
<dbReference type="InterPro" id="IPR000277">
    <property type="entry name" value="Cys/Met-Metab_PyrdxlP-dep_enz"/>
</dbReference>
<proteinExistence type="inferred from homology"/>
<sequence>MKSETEIVSGHEFRDQFGSHIPPIYVSAVYEYIDIGEGLAVYTDRGTYVRYGREENPTVRALERVLSKIEMGGDALVFNSGMAAELALFLHFIKPGSRVIVPYEVYSSTLLLLEKLSEKMNFKLIKVWPSARSIVESYDENTSMVFLEVMTNPTLKVIDLLEVCGEIGGKALIVVDNTFTTPILLKPLKHCANIVVHSLTKYIAGHNDVVGGALISKTPNIVDLWDWRRITGGIIQAFEAYLILRGLKTLEVRFEKQSKTALEIAEFLSEHPGVEEVYYPGLTSSPYHSVADKLFERKLYGGVVAFKVKGGYSKAVEFLKKLRVIKRAPSLGGTESLAVLPAKAGSMFIPEEARLKLGITENLVRLSVGLENPEDLKEDLDQALK</sequence>
<dbReference type="InterPro" id="IPR015422">
    <property type="entry name" value="PyrdxlP-dep_Trfase_small"/>
</dbReference>
<dbReference type="AlphaFoldDB" id="A0A7J3Y0A9"/>
<dbReference type="FunFam" id="3.40.640.10:FF:000046">
    <property type="entry name" value="Cystathionine gamma-lyase"/>
    <property type="match status" value="1"/>
</dbReference>
<keyword evidence="3" id="KW-0663">Pyridoxal phosphate</keyword>